<accession>A0A1B0DQH7</accession>
<dbReference type="EnsemblMetazoa" id="PPAI010768-RA">
    <property type="protein sequence ID" value="PPAI010768-PA"/>
    <property type="gene ID" value="PPAI010768"/>
</dbReference>
<name>A0A1B0DQH7_PHLPP</name>
<dbReference type="AlphaFoldDB" id="A0A1B0DQH7"/>
<sequence length="61" mass="6974">MDLSPKAAPNLLFQDSLFKNFRFSCHLHHLPAASRKLQQQFIGQLLLINITGQRENLTKPS</sequence>
<dbReference type="EMBL" id="AJVK01019125">
    <property type="status" value="NOT_ANNOTATED_CDS"/>
    <property type="molecule type" value="Genomic_DNA"/>
</dbReference>
<dbReference type="VEuPathDB" id="VectorBase:PPAI010768"/>
<evidence type="ECO:0000313" key="2">
    <source>
        <dbReference type="Proteomes" id="UP000092462"/>
    </source>
</evidence>
<keyword evidence="2" id="KW-1185">Reference proteome</keyword>
<organism evidence="1 2">
    <name type="scientific">Phlebotomus papatasi</name>
    <name type="common">Sandfly</name>
    <dbReference type="NCBI Taxonomy" id="29031"/>
    <lineage>
        <taxon>Eukaryota</taxon>
        <taxon>Metazoa</taxon>
        <taxon>Ecdysozoa</taxon>
        <taxon>Arthropoda</taxon>
        <taxon>Hexapoda</taxon>
        <taxon>Insecta</taxon>
        <taxon>Pterygota</taxon>
        <taxon>Neoptera</taxon>
        <taxon>Endopterygota</taxon>
        <taxon>Diptera</taxon>
        <taxon>Nematocera</taxon>
        <taxon>Psychodoidea</taxon>
        <taxon>Psychodidae</taxon>
        <taxon>Phlebotomus</taxon>
        <taxon>Phlebotomus</taxon>
    </lineage>
</organism>
<proteinExistence type="predicted"/>
<reference evidence="1" key="1">
    <citation type="submission" date="2022-08" db="UniProtKB">
        <authorList>
            <consortium name="EnsemblMetazoa"/>
        </authorList>
    </citation>
    <scope>IDENTIFICATION</scope>
    <source>
        <strain evidence="1">Israel</strain>
    </source>
</reference>
<evidence type="ECO:0000313" key="1">
    <source>
        <dbReference type="EnsemblMetazoa" id="PPAI010768-PA"/>
    </source>
</evidence>
<protein>
    <submittedName>
        <fullName evidence="1">Uncharacterized protein</fullName>
    </submittedName>
</protein>
<dbReference type="Proteomes" id="UP000092462">
    <property type="component" value="Unassembled WGS sequence"/>
</dbReference>